<sequence length="253" mass="28622">MCVVLMFILLLLLAACFTAYGQPDHIKPRYQKFLNQHLGPHVSERACDSEIRKRHITAPGTANGCKEVNTFIQANKNDIKVVCGKGGTPQGNNLFKSNQRFPLVTCKLQSGQRHPNCKYRGKKSTRYIVLGCDRGWPVHYDEGIINALKSDLTFGASCICIFLRFIHNIAADYYKASRQKKTTVRILIHKCTISHKYFRFTSSQPFPVVTCKLQSGERHPRCVYGKGSGSTRNIVLECDEGWPVHYAEGKINR</sequence>
<keyword evidence="3" id="KW-0964">Secreted</keyword>
<evidence type="ECO:0000259" key="9">
    <source>
        <dbReference type="SMART" id="SM00092"/>
    </source>
</evidence>
<dbReference type="PANTHER" id="PTHR11437:SF10">
    <property type="entry name" value="ANGIOGENIN-RELATED"/>
    <property type="match status" value="1"/>
</dbReference>
<dbReference type="GeneID" id="122141473"/>
<evidence type="ECO:0000313" key="10">
    <source>
        <dbReference type="RefSeq" id="XP_042604902.1"/>
    </source>
</evidence>
<protein>
    <submittedName>
        <fullName evidence="10">Ribonuclease-like 3</fullName>
    </submittedName>
</protein>
<name>A0A9Q9XN60_CYPCA</name>
<evidence type="ECO:0000256" key="2">
    <source>
        <dbReference type="ARBA" id="ARBA00005600"/>
    </source>
</evidence>
<evidence type="ECO:0000256" key="3">
    <source>
        <dbReference type="ARBA" id="ARBA00022525"/>
    </source>
</evidence>
<comment type="subcellular location">
    <subcellularLocation>
        <location evidence="1">Secreted</location>
    </subcellularLocation>
</comment>
<evidence type="ECO:0000256" key="7">
    <source>
        <dbReference type="ARBA" id="ARBA00023157"/>
    </source>
</evidence>
<keyword evidence="4 8" id="KW-0540">Nuclease</keyword>
<reference evidence="10" key="1">
    <citation type="submission" date="2025-08" db="UniProtKB">
        <authorList>
            <consortium name="RefSeq"/>
        </authorList>
    </citation>
    <scope>IDENTIFICATION</scope>
    <source>
        <tissue evidence="10">Muscle</tissue>
    </source>
</reference>
<dbReference type="GO" id="GO:0001525">
    <property type="term" value="P:angiogenesis"/>
    <property type="evidence" value="ECO:0007669"/>
    <property type="project" value="TreeGrafter"/>
</dbReference>
<accession>A0A9Q9XN60</accession>
<proteinExistence type="inferred from homology"/>
<dbReference type="GO" id="GO:0016787">
    <property type="term" value="F:hydrolase activity"/>
    <property type="evidence" value="ECO:0007669"/>
    <property type="project" value="UniProtKB-KW"/>
</dbReference>
<gene>
    <name evidence="10" type="primary">LOC122141473</name>
</gene>
<dbReference type="GO" id="GO:0003676">
    <property type="term" value="F:nucleic acid binding"/>
    <property type="evidence" value="ECO:0007669"/>
    <property type="project" value="InterPro"/>
</dbReference>
<dbReference type="KEGG" id="ccar:122141473"/>
<dbReference type="RefSeq" id="XP_042604902.1">
    <property type="nucleotide sequence ID" value="XM_042748968.1"/>
</dbReference>
<evidence type="ECO:0000256" key="8">
    <source>
        <dbReference type="RuleBase" id="RU000651"/>
    </source>
</evidence>
<dbReference type="PANTHER" id="PTHR11437">
    <property type="entry name" value="RIBONUCLEASE"/>
    <property type="match status" value="1"/>
</dbReference>
<dbReference type="OrthoDB" id="8573660at2759"/>
<dbReference type="AlphaFoldDB" id="A0A9Q9XN60"/>
<dbReference type="Proteomes" id="UP001155660">
    <property type="component" value="Chromosome B22"/>
</dbReference>
<feature type="domain" description="Ribonuclease A-domain" evidence="9">
    <location>
        <begin position="26"/>
        <end position="144"/>
    </location>
</feature>
<evidence type="ECO:0000256" key="6">
    <source>
        <dbReference type="ARBA" id="ARBA00022801"/>
    </source>
</evidence>
<dbReference type="InterPro" id="IPR001427">
    <property type="entry name" value="RNaseA"/>
</dbReference>
<keyword evidence="8" id="KW-0732">Signal</keyword>
<dbReference type="SMART" id="SM00092">
    <property type="entry name" value="RNAse_Pc"/>
    <property type="match status" value="1"/>
</dbReference>
<evidence type="ECO:0000256" key="5">
    <source>
        <dbReference type="ARBA" id="ARBA00022759"/>
    </source>
</evidence>
<keyword evidence="7" id="KW-1015">Disulfide bond</keyword>
<feature type="chain" id="PRO_5040533639" evidence="8">
    <location>
        <begin position="22"/>
        <end position="253"/>
    </location>
</feature>
<keyword evidence="6 8" id="KW-0378">Hydrolase</keyword>
<dbReference type="GO" id="GO:0004540">
    <property type="term" value="F:RNA nuclease activity"/>
    <property type="evidence" value="ECO:0007669"/>
    <property type="project" value="TreeGrafter"/>
</dbReference>
<dbReference type="GO" id="GO:0050829">
    <property type="term" value="P:defense response to Gram-negative bacterium"/>
    <property type="evidence" value="ECO:0007669"/>
    <property type="project" value="TreeGrafter"/>
</dbReference>
<dbReference type="GO" id="GO:0004519">
    <property type="term" value="F:endonuclease activity"/>
    <property type="evidence" value="ECO:0007669"/>
    <property type="project" value="UniProtKB-KW"/>
</dbReference>
<evidence type="ECO:0000256" key="1">
    <source>
        <dbReference type="ARBA" id="ARBA00004613"/>
    </source>
</evidence>
<dbReference type="InterPro" id="IPR023411">
    <property type="entry name" value="RNaseA_AS"/>
</dbReference>
<dbReference type="InterPro" id="IPR023412">
    <property type="entry name" value="RNaseA_domain"/>
</dbReference>
<dbReference type="Pfam" id="PF00074">
    <property type="entry name" value="RnaseA"/>
    <property type="match status" value="2"/>
</dbReference>
<organism evidence="10">
    <name type="scientific">Cyprinus carpio</name>
    <name type="common">Common carp</name>
    <dbReference type="NCBI Taxonomy" id="7962"/>
    <lineage>
        <taxon>Eukaryota</taxon>
        <taxon>Metazoa</taxon>
        <taxon>Chordata</taxon>
        <taxon>Craniata</taxon>
        <taxon>Vertebrata</taxon>
        <taxon>Euteleostomi</taxon>
        <taxon>Actinopterygii</taxon>
        <taxon>Neopterygii</taxon>
        <taxon>Teleostei</taxon>
        <taxon>Ostariophysi</taxon>
        <taxon>Cypriniformes</taxon>
        <taxon>Cyprinidae</taxon>
        <taxon>Cyprininae</taxon>
        <taxon>Cyprinus</taxon>
    </lineage>
</organism>
<comment type="similarity">
    <text evidence="2 8">Belongs to the pancreatic ribonuclease family.</text>
</comment>
<feature type="signal peptide" evidence="8">
    <location>
        <begin position="1"/>
        <end position="21"/>
    </location>
</feature>
<dbReference type="PROSITE" id="PS00127">
    <property type="entry name" value="RNASE_PANCREATIC"/>
    <property type="match status" value="1"/>
</dbReference>
<dbReference type="GO" id="GO:0050830">
    <property type="term" value="P:defense response to Gram-positive bacterium"/>
    <property type="evidence" value="ECO:0007669"/>
    <property type="project" value="TreeGrafter"/>
</dbReference>
<keyword evidence="5 8" id="KW-0255">Endonuclease</keyword>
<dbReference type="GO" id="GO:0005576">
    <property type="term" value="C:extracellular region"/>
    <property type="evidence" value="ECO:0007669"/>
    <property type="project" value="UniProtKB-SubCell"/>
</dbReference>
<evidence type="ECO:0000256" key="4">
    <source>
        <dbReference type="ARBA" id="ARBA00022722"/>
    </source>
</evidence>
<dbReference type="CDD" id="cd06265">
    <property type="entry name" value="RNase_A_canonical"/>
    <property type="match status" value="1"/>
</dbReference>